<keyword evidence="2" id="KW-1185">Reference proteome</keyword>
<organism evidence="1 2">
    <name type="scientific">Ixodes persulcatus</name>
    <name type="common">Taiga tick</name>
    <dbReference type="NCBI Taxonomy" id="34615"/>
    <lineage>
        <taxon>Eukaryota</taxon>
        <taxon>Metazoa</taxon>
        <taxon>Ecdysozoa</taxon>
        <taxon>Arthropoda</taxon>
        <taxon>Chelicerata</taxon>
        <taxon>Arachnida</taxon>
        <taxon>Acari</taxon>
        <taxon>Parasitiformes</taxon>
        <taxon>Ixodida</taxon>
        <taxon>Ixodoidea</taxon>
        <taxon>Ixodidae</taxon>
        <taxon>Ixodinae</taxon>
        <taxon>Ixodes</taxon>
    </lineage>
</organism>
<gene>
    <name evidence="1" type="ORF">HPB47_017076</name>
</gene>
<proteinExistence type="predicted"/>
<protein>
    <submittedName>
        <fullName evidence="1">Uncharacterized protein</fullName>
    </submittedName>
</protein>
<reference evidence="1 2" key="1">
    <citation type="journal article" date="2020" name="Cell">
        <title>Large-Scale Comparative Analyses of Tick Genomes Elucidate Their Genetic Diversity and Vector Capacities.</title>
        <authorList>
            <consortium name="Tick Genome and Microbiome Consortium (TIGMIC)"/>
            <person name="Jia N."/>
            <person name="Wang J."/>
            <person name="Shi W."/>
            <person name="Du L."/>
            <person name="Sun Y."/>
            <person name="Zhan W."/>
            <person name="Jiang J.F."/>
            <person name="Wang Q."/>
            <person name="Zhang B."/>
            <person name="Ji P."/>
            <person name="Bell-Sakyi L."/>
            <person name="Cui X.M."/>
            <person name="Yuan T.T."/>
            <person name="Jiang B.G."/>
            <person name="Yang W.F."/>
            <person name="Lam T.T."/>
            <person name="Chang Q.C."/>
            <person name="Ding S.J."/>
            <person name="Wang X.J."/>
            <person name="Zhu J.G."/>
            <person name="Ruan X.D."/>
            <person name="Zhao L."/>
            <person name="Wei J.T."/>
            <person name="Ye R.Z."/>
            <person name="Que T.C."/>
            <person name="Du C.H."/>
            <person name="Zhou Y.H."/>
            <person name="Cheng J.X."/>
            <person name="Dai P.F."/>
            <person name="Guo W.B."/>
            <person name="Han X.H."/>
            <person name="Huang E.J."/>
            <person name="Li L.F."/>
            <person name="Wei W."/>
            <person name="Gao Y.C."/>
            <person name="Liu J.Z."/>
            <person name="Shao H.Z."/>
            <person name="Wang X."/>
            <person name="Wang C.C."/>
            <person name="Yang T.C."/>
            <person name="Huo Q.B."/>
            <person name="Li W."/>
            <person name="Chen H.Y."/>
            <person name="Chen S.E."/>
            <person name="Zhou L.G."/>
            <person name="Ni X.B."/>
            <person name="Tian J.H."/>
            <person name="Sheng Y."/>
            <person name="Liu T."/>
            <person name="Pan Y.S."/>
            <person name="Xia L.Y."/>
            <person name="Li J."/>
            <person name="Zhao F."/>
            <person name="Cao W.C."/>
        </authorList>
    </citation>
    <scope>NUCLEOTIDE SEQUENCE [LARGE SCALE GENOMIC DNA]</scope>
    <source>
        <strain evidence="1">Iper-2018</strain>
    </source>
</reference>
<comment type="caution">
    <text evidence="1">The sequence shown here is derived from an EMBL/GenBank/DDBJ whole genome shotgun (WGS) entry which is preliminary data.</text>
</comment>
<evidence type="ECO:0000313" key="1">
    <source>
        <dbReference type="EMBL" id="KAG0438270.1"/>
    </source>
</evidence>
<sequence>MADSTTDPSSQEQFSVCVRYVSPDTLDVHEAFLGMYNPPDTKAATLFSTIKDVLIRLSLSLRNLGRHCFDGAASMSGKISGVQKLIKD</sequence>
<accession>A0AC60QPG4</accession>
<name>A0AC60QPG4_IXOPE</name>
<dbReference type="Proteomes" id="UP000805193">
    <property type="component" value="Unassembled WGS sequence"/>
</dbReference>
<evidence type="ECO:0000313" key="2">
    <source>
        <dbReference type="Proteomes" id="UP000805193"/>
    </source>
</evidence>
<dbReference type="EMBL" id="JABSTQ010005924">
    <property type="protein sequence ID" value="KAG0438270.1"/>
    <property type="molecule type" value="Genomic_DNA"/>
</dbReference>